<feature type="domain" description="Putative Flp pilus-assembly TadG-like N-terminal" evidence="2">
    <location>
        <begin position="21"/>
        <end position="64"/>
    </location>
</feature>
<dbReference type="SUPFAM" id="SSF53300">
    <property type="entry name" value="vWA-like"/>
    <property type="match status" value="1"/>
</dbReference>
<gene>
    <name evidence="3" type="ORF">GCM10007989_28910</name>
</gene>
<reference evidence="3" key="2">
    <citation type="submission" date="2020-09" db="EMBL/GenBank/DDBJ databases">
        <authorList>
            <person name="Sun Q."/>
            <person name="Kim S."/>
        </authorList>
    </citation>
    <scope>NUCLEOTIDE SEQUENCE</scope>
    <source>
        <strain evidence="3">KCTC 32437</strain>
    </source>
</reference>
<dbReference type="EMBL" id="BMZE01000003">
    <property type="protein sequence ID" value="GHA31182.1"/>
    <property type="molecule type" value="Genomic_DNA"/>
</dbReference>
<dbReference type="InterPro" id="IPR036465">
    <property type="entry name" value="vWFA_dom_sf"/>
</dbReference>
<evidence type="ECO:0000259" key="2">
    <source>
        <dbReference type="Pfam" id="PF13400"/>
    </source>
</evidence>
<organism evidence="3 4">
    <name type="scientific">Devosia pacifica</name>
    <dbReference type="NCBI Taxonomy" id="1335967"/>
    <lineage>
        <taxon>Bacteria</taxon>
        <taxon>Pseudomonadati</taxon>
        <taxon>Pseudomonadota</taxon>
        <taxon>Alphaproteobacteria</taxon>
        <taxon>Hyphomicrobiales</taxon>
        <taxon>Devosiaceae</taxon>
        <taxon>Devosia</taxon>
    </lineage>
</organism>
<keyword evidence="1" id="KW-0472">Membrane</keyword>
<dbReference type="Gene3D" id="3.40.50.410">
    <property type="entry name" value="von Willebrand factor, type A domain"/>
    <property type="match status" value="2"/>
</dbReference>
<dbReference type="AlphaFoldDB" id="A0A918SAI2"/>
<dbReference type="InterPro" id="IPR028087">
    <property type="entry name" value="Tad_N"/>
</dbReference>
<dbReference type="Pfam" id="PF13400">
    <property type="entry name" value="Tad"/>
    <property type="match status" value="1"/>
</dbReference>
<comment type="caution">
    <text evidence="3">The sequence shown here is derived from an EMBL/GenBank/DDBJ whole genome shotgun (WGS) entry which is preliminary data.</text>
</comment>
<keyword evidence="1" id="KW-1133">Transmembrane helix</keyword>
<name>A0A918SAI2_9HYPH</name>
<protein>
    <recommendedName>
        <fullName evidence="2">Putative Flp pilus-assembly TadG-like N-terminal domain-containing protein</fullName>
    </recommendedName>
</protein>
<feature type="transmembrane region" description="Helical" evidence="1">
    <location>
        <begin position="21"/>
        <end position="42"/>
    </location>
</feature>
<keyword evidence="1" id="KW-0812">Transmembrane</keyword>
<reference evidence="3" key="1">
    <citation type="journal article" date="2014" name="Int. J. Syst. Evol. Microbiol.">
        <title>Complete genome sequence of Corynebacterium casei LMG S-19264T (=DSM 44701T), isolated from a smear-ripened cheese.</title>
        <authorList>
            <consortium name="US DOE Joint Genome Institute (JGI-PGF)"/>
            <person name="Walter F."/>
            <person name="Albersmeier A."/>
            <person name="Kalinowski J."/>
            <person name="Ruckert C."/>
        </authorList>
    </citation>
    <scope>NUCLEOTIDE SEQUENCE</scope>
    <source>
        <strain evidence="3">KCTC 32437</strain>
    </source>
</reference>
<dbReference type="Proteomes" id="UP000646579">
    <property type="component" value="Unassembled WGS sequence"/>
</dbReference>
<sequence length="597" mass="65241">MEPGMTMLIHLVRRFARDDRGVFAVIFGLCAIAIIALAGSVVDFVSMQQARNRAQIALDAATLALQPEIFRTNLTQAQIRERAQALVVERLADNRITAEIDTINVDVPNGSLFLQGTVDVPMIFVSLVGVTHMEVPIYAEATRKNLALEVVMVLDNSGSMNDQNRMTYLKQAASCATRILFYDEVNSTTCLPINGTEKKENVKIGIVPFTTMVNVGSQYANASWVDRLGLASKTRDNFDNDDNMFSTFNGPVDRIALFGRIGTSWKGCMEARDYPFSTNDAAPSAADPRTLFTPAFAVDEPDGDNSYRNSYLDDSPNSCRQMIDATCSCTVTVQRVCSWFGCWNDTVRNCSLSALGRTQSNSTCNCGNQNSGTRNCTIRVDKVELLYPRERQERLCKYNPGNVISGNGPNDGCPAARILALTTNDSSVVSAISAMEANGGTNIHQGTIWGYRALSPTAPFTEGVAYNEDATSKVMIVMTDGENTFYTANNINNARFNQAYGFPANQREGDGSSSDYSMARRMDTLLLESCTNAKNDGIKVYTIGLATGSTSNPTAIRQLLRNCSSGTDYAYFPNQPNELQDVFLSIAGQLAQLRLAQ</sequence>
<evidence type="ECO:0000313" key="4">
    <source>
        <dbReference type="Proteomes" id="UP000646579"/>
    </source>
</evidence>
<evidence type="ECO:0000256" key="1">
    <source>
        <dbReference type="SAM" id="Phobius"/>
    </source>
</evidence>
<evidence type="ECO:0000313" key="3">
    <source>
        <dbReference type="EMBL" id="GHA31182.1"/>
    </source>
</evidence>
<proteinExistence type="predicted"/>
<keyword evidence="4" id="KW-1185">Reference proteome</keyword>
<accession>A0A918SAI2</accession>